<proteinExistence type="predicted"/>
<evidence type="ECO:0000313" key="1">
    <source>
        <dbReference type="EMBL" id="GFT61629.1"/>
    </source>
</evidence>
<dbReference type="Proteomes" id="UP000887013">
    <property type="component" value="Unassembled WGS sequence"/>
</dbReference>
<dbReference type="AlphaFoldDB" id="A0A8X6PBN4"/>
<keyword evidence="2" id="KW-1185">Reference proteome</keyword>
<protein>
    <submittedName>
        <fullName evidence="1">Uncharacterized protein</fullName>
    </submittedName>
</protein>
<dbReference type="EMBL" id="BMAW01067850">
    <property type="protein sequence ID" value="GFT61629.1"/>
    <property type="molecule type" value="Genomic_DNA"/>
</dbReference>
<name>A0A8X6PBN4_NEPPI</name>
<comment type="caution">
    <text evidence="1">The sequence shown here is derived from an EMBL/GenBank/DDBJ whole genome shotgun (WGS) entry which is preliminary data.</text>
</comment>
<sequence length="113" mass="12792">MGREWYVTGFFGDGVIALENCILRVLPPQPTHASSDPEQWHLQLVEPKNELATEANPSPVERTFFERGAKSEQLSQNQGKSFLTMQDIMDDSDDQEGHILYNSKMTNVTNCSF</sequence>
<organism evidence="1 2">
    <name type="scientific">Nephila pilipes</name>
    <name type="common">Giant wood spider</name>
    <name type="synonym">Nephila maculata</name>
    <dbReference type="NCBI Taxonomy" id="299642"/>
    <lineage>
        <taxon>Eukaryota</taxon>
        <taxon>Metazoa</taxon>
        <taxon>Ecdysozoa</taxon>
        <taxon>Arthropoda</taxon>
        <taxon>Chelicerata</taxon>
        <taxon>Arachnida</taxon>
        <taxon>Araneae</taxon>
        <taxon>Araneomorphae</taxon>
        <taxon>Entelegynae</taxon>
        <taxon>Araneoidea</taxon>
        <taxon>Nephilidae</taxon>
        <taxon>Nephila</taxon>
    </lineage>
</organism>
<gene>
    <name evidence="1" type="ORF">NPIL_407481</name>
</gene>
<evidence type="ECO:0000313" key="2">
    <source>
        <dbReference type="Proteomes" id="UP000887013"/>
    </source>
</evidence>
<accession>A0A8X6PBN4</accession>
<reference evidence="1" key="1">
    <citation type="submission" date="2020-08" db="EMBL/GenBank/DDBJ databases">
        <title>Multicomponent nature underlies the extraordinary mechanical properties of spider dragline silk.</title>
        <authorList>
            <person name="Kono N."/>
            <person name="Nakamura H."/>
            <person name="Mori M."/>
            <person name="Yoshida Y."/>
            <person name="Ohtoshi R."/>
            <person name="Malay A.D."/>
            <person name="Moran D.A.P."/>
            <person name="Tomita M."/>
            <person name="Numata K."/>
            <person name="Arakawa K."/>
        </authorList>
    </citation>
    <scope>NUCLEOTIDE SEQUENCE</scope>
</reference>